<keyword evidence="2" id="KW-1185">Reference proteome</keyword>
<sequence length="128" mass="13949">MYTNSLRSFGGMGGLRKEVMGSVRTLSANNMLLRELLTPSLAEARERQQKVMGAAGEEAKKVGLDFSRDAELRIIERGEHSLISAPSATTGEMSESNLAASLIIEIEFARPATFRQEEQYSAVALGKN</sequence>
<reference evidence="1" key="1">
    <citation type="submission" date="2023-03" db="EMBL/GenBank/DDBJ databases">
        <title>Massive genome expansion in bonnet fungi (Mycena s.s.) driven by repeated elements and novel gene families across ecological guilds.</title>
        <authorList>
            <consortium name="Lawrence Berkeley National Laboratory"/>
            <person name="Harder C.B."/>
            <person name="Miyauchi S."/>
            <person name="Viragh M."/>
            <person name="Kuo A."/>
            <person name="Thoen E."/>
            <person name="Andreopoulos B."/>
            <person name="Lu D."/>
            <person name="Skrede I."/>
            <person name="Drula E."/>
            <person name="Henrissat B."/>
            <person name="Morin E."/>
            <person name="Kohler A."/>
            <person name="Barry K."/>
            <person name="LaButti K."/>
            <person name="Morin E."/>
            <person name="Salamov A."/>
            <person name="Lipzen A."/>
            <person name="Mereny Z."/>
            <person name="Hegedus B."/>
            <person name="Baldrian P."/>
            <person name="Stursova M."/>
            <person name="Weitz H."/>
            <person name="Taylor A."/>
            <person name="Grigoriev I.V."/>
            <person name="Nagy L.G."/>
            <person name="Martin F."/>
            <person name="Kauserud H."/>
        </authorList>
    </citation>
    <scope>NUCLEOTIDE SEQUENCE</scope>
    <source>
        <strain evidence="1">CBHHK182m</strain>
    </source>
</reference>
<accession>A0AAD7JII4</accession>
<evidence type="ECO:0000313" key="2">
    <source>
        <dbReference type="Proteomes" id="UP001215598"/>
    </source>
</evidence>
<evidence type="ECO:0000313" key="1">
    <source>
        <dbReference type="EMBL" id="KAJ7765589.1"/>
    </source>
</evidence>
<proteinExistence type="predicted"/>
<dbReference type="Proteomes" id="UP001215598">
    <property type="component" value="Unassembled WGS sequence"/>
</dbReference>
<comment type="caution">
    <text evidence="1">The sequence shown here is derived from an EMBL/GenBank/DDBJ whole genome shotgun (WGS) entry which is preliminary data.</text>
</comment>
<gene>
    <name evidence="1" type="ORF">B0H16DRAFT_1454158</name>
</gene>
<organism evidence="1 2">
    <name type="scientific">Mycena metata</name>
    <dbReference type="NCBI Taxonomy" id="1033252"/>
    <lineage>
        <taxon>Eukaryota</taxon>
        <taxon>Fungi</taxon>
        <taxon>Dikarya</taxon>
        <taxon>Basidiomycota</taxon>
        <taxon>Agaricomycotina</taxon>
        <taxon>Agaricomycetes</taxon>
        <taxon>Agaricomycetidae</taxon>
        <taxon>Agaricales</taxon>
        <taxon>Marasmiineae</taxon>
        <taxon>Mycenaceae</taxon>
        <taxon>Mycena</taxon>
    </lineage>
</organism>
<dbReference type="EMBL" id="JARKIB010000025">
    <property type="protein sequence ID" value="KAJ7765589.1"/>
    <property type="molecule type" value="Genomic_DNA"/>
</dbReference>
<dbReference type="AlphaFoldDB" id="A0AAD7JII4"/>
<name>A0AAD7JII4_9AGAR</name>
<protein>
    <submittedName>
        <fullName evidence="1">Uncharacterized protein</fullName>
    </submittedName>
</protein>